<dbReference type="Gene3D" id="3.30.63.10">
    <property type="entry name" value="Guanylate Kinase phosphate binding domain"/>
    <property type="match status" value="1"/>
</dbReference>
<dbReference type="NCBIfam" id="TIGR03263">
    <property type="entry name" value="guanyl_kin"/>
    <property type="match status" value="1"/>
</dbReference>
<name>A0A8J6N8S4_9BACT</name>
<dbReference type="PROSITE" id="PS50052">
    <property type="entry name" value="GUANYLATE_KINASE_2"/>
    <property type="match status" value="1"/>
</dbReference>
<dbReference type="InterPro" id="IPR008144">
    <property type="entry name" value="Guanylate_kin-like_dom"/>
</dbReference>
<dbReference type="PANTHER" id="PTHR23117">
    <property type="entry name" value="GUANYLATE KINASE-RELATED"/>
    <property type="match status" value="1"/>
</dbReference>
<evidence type="ECO:0000256" key="6">
    <source>
        <dbReference type="ARBA" id="ARBA00022777"/>
    </source>
</evidence>
<evidence type="ECO:0000256" key="7">
    <source>
        <dbReference type="ARBA" id="ARBA00022840"/>
    </source>
</evidence>
<evidence type="ECO:0000259" key="10">
    <source>
        <dbReference type="PROSITE" id="PS50052"/>
    </source>
</evidence>
<evidence type="ECO:0000256" key="3">
    <source>
        <dbReference type="ARBA" id="ARBA00016296"/>
    </source>
</evidence>
<feature type="domain" description="Guanylate kinase-like" evidence="10">
    <location>
        <begin position="4"/>
        <end position="183"/>
    </location>
</feature>
<comment type="catalytic activity">
    <reaction evidence="9">
        <text>GMP + ATP = GDP + ADP</text>
        <dbReference type="Rhea" id="RHEA:20780"/>
        <dbReference type="ChEBI" id="CHEBI:30616"/>
        <dbReference type="ChEBI" id="CHEBI:58115"/>
        <dbReference type="ChEBI" id="CHEBI:58189"/>
        <dbReference type="ChEBI" id="CHEBI:456216"/>
        <dbReference type="EC" id="2.7.4.8"/>
    </reaction>
</comment>
<dbReference type="InterPro" id="IPR027417">
    <property type="entry name" value="P-loop_NTPase"/>
</dbReference>
<evidence type="ECO:0000256" key="2">
    <source>
        <dbReference type="ARBA" id="ARBA00012961"/>
    </source>
</evidence>
<dbReference type="Proteomes" id="UP000599024">
    <property type="component" value="Unassembled WGS sequence"/>
</dbReference>
<reference evidence="11 12" key="1">
    <citation type="submission" date="2020-08" db="EMBL/GenBank/DDBJ databases">
        <title>Bridging the membrane lipid divide: bacteria of the FCB group superphylum have the potential to synthesize archaeal ether lipids.</title>
        <authorList>
            <person name="Villanueva L."/>
            <person name="Von Meijenfeldt F.A.B."/>
            <person name="Westbye A.B."/>
            <person name="Yadav S."/>
            <person name="Hopmans E.C."/>
            <person name="Dutilh B.E."/>
            <person name="Sinninghe Damste J.S."/>
        </authorList>
    </citation>
    <scope>NUCLEOTIDE SEQUENCE [LARGE SCALE GENOMIC DNA]</scope>
    <source>
        <strain evidence="11">NIOZ-UU81</strain>
    </source>
</reference>
<dbReference type="FunFam" id="3.30.63.10:FF:000002">
    <property type="entry name" value="Guanylate kinase 1"/>
    <property type="match status" value="1"/>
</dbReference>
<keyword evidence="5 9" id="KW-0547">Nucleotide-binding</keyword>
<dbReference type="Gene3D" id="3.40.50.300">
    <property type="entry name" value="P-loop containing nucleotide triphosphate hydrolases"/>
    <property type="match status" value="1"/>
</dbReference>
<evidence type="ECO:0000313" key="11">
    <source>
        <dbReference type="EMBL" id="MBC8209053.1"/>
    </source>
</evidence>
<comment type="similarity">
    <text evidence="1 9">Belongs to the guanylate kinase family.</text>
</comment>
<evidence type="ECO:0000256" key="4">
    <source>
        <dbReference type="ARBA" id="ARBA00022679"/>
    </source>
</evidence>
<dbReference type="EMBL" id="JACNLK010000073">
    <property type="protein sequence ID" value="MBC8209053.1"/>
    <property type="molecule type" value="Genomic_DNA"/>
</dbReference>
<dbReference type="AlphaFoldDB" id="A0A8J6N8S4"/>
<keyword evidence="4 9" id="KW-0808">Transferase</keyword>
<organism evidence="11 12">
    <name type="scientific">Candidatus Desulfatifera sulfidica</name>
    <dbReference type="NCBI Taxonomy" id="2841691"/>
    <lineage>
        <taxon>Bacteria</taxon>
        <taxon>Pseudomonadati</taxon>
        <taxon>Thermodesulfobacteriota</taxon>
        <taxon>Desulfobulbia</taxon>
        <taxon>Desulfobulbales</taxon>
        <taxon>Desulfobulbaceae</taxon>
        <taxon>Candidatus Desulfatifera</taxon>
    </lineage>
</organism>
<keyword evidence="9" id="KW-0963">Cytoplasm</keyword>
<dbReference type="SMART" id="SM00072">
    <property type="entry name" value="GuKc"/>
    <property type="match status" value="1"/>
</dbReference>
<dbReference type="InterPro" id="IPR008145">
    <property type="entry name" value="GK/Ca_channel_bsu"/>
</dbReference>
<dbReference type="CDD" id="cd00071">
    <property type="entry name" value="GMPK"/>
    <property type="match status" value="1"/>
</dbReference>
<dbReference type="EC" id="2.7.4.8" evidence="2 9"/>
<comment type="function">
    <text evidence="9">Essential for recycling GMP and indirectly, cGMP.</text>
</comment>
<sequence>MVQGRLFVFSAPSGAGKTTLLKRVMGELDNLVFSVSHTTRAPRSGEMDAVDYHFVSRERFEAMRDQEAFLEWAEVHGNFYGTSREAVLAQLEQGMDVILDIDVQGAAIIRASRLIDAAFVFISPPSLAELERRLRGRKTDSDETIGLRLKNAAQEMRAAVDYDYLLLNDQLEEAVMVLKSVILAERSRAHRLPSGGPIVLEGL</sequence>
<dbReference type="InterPro" id="IPR020590">
    <property type="entry name" value="Guanylate_kinase_CS"/>
</dbReference>
<evidence type="ECO:0000256" key="9">
    <source>
        <dbReference type="HAMAP-Rule" id="MF_00328"/>
    </source>
</evidence>
<keyword evidence="6 9" id="KW-0418">Kinase</keyword>
<gene>
    <name evidence="9 11" type="primary">gmk</name>
    <name evidence="11" type="ORF">H8E79_07790</name>
</gene>
<dbReference type="SUPFAM" id="SSF52540">
    <property type="entry name" value="P-loop containing nucleoside triphosphate hydrolases"/>
    <property type="match status" value="1"/>
</dbReference>
<proteinExistence type="inferred from homology"/>
<evidence type="ECO:0000256" key="5">
    <source>
        <dbReference type="ARBA" id="ARBA00022741"/>
    </source>
</evidence>
<feature type="binding site" evidence="9">
    <location>
        <begin position="11"/>
        <end position="18"/>
    </location>
    <ligand>
        <name>ATP</name>
        <dbReference type="ChEBI" id="CHEBI:30616"/>
    </ligand>
</feature>
<comment type="subcellular location">
    <subcellularLocation>
        <location evidence="9">Cytoplasm</location>
    </subcellularLocation>
</comment>
<dbReference type="PANTHER" id="PTHR23117:SF13">
    <property type="entry name" value="GUANYLATE KINASE"/>
    <property type="match status" value="1"/>
</dbReference>
<dbReference type="PROSITE" id="PS00856">
    <property type="entry name" value="GUANYLATE_KINASE_1"/>
    <property type="match status" value="1"/>
</dbReference>
<dbReference type="HAMAP" id="MF_00328">
    <property type="entry name" value="Guanylate_kinase"/>
    <property type="match status" value="1"/>
</dbReference>
<dbReference type="GO" id="GO:0005829">
    <property type="term" value="C:cytosol"/>
    <property type="evidence" value="ECO:0007669"/>
    <property type="project" value="TreeGrafter"/>
</dbReference>
<evidence type="ECO:0000313" key="12">
    <source>
        <dbReference type="Proteomes" id="UP000599024"/>
    </source>
</evidence>
<comment type="caution">
    <text evidence="11">The sequence shown here is derived from an EMBL/GenBank/DDBJ whole genome shotgun (WGS) entry which is preliminary data.</text>
</comment>
<dbReference type="InterPro" id="IPR017665">
    <property type="entry name" value="Guanylate_kinase"/>
</dbReference>
<protein>
    <recommendedName>
        <fullName evidence="3 9">Guanylate kinase</fullName>
        <ecNumber evidence="2 9">2.7.4.8</ecNumber>
    </recommendedName>
    <alternativeName>
        <fullName evidence="8 9">GMP kinase</fullName>
    </alternativeName>
</protein>
<keyword evidence="7 9" id="KW-0067">ATP-binding</keyword>
<dbReference type="GO" id="GO:0004385">
    <property type="term" value="F:GMP kinase activity"/>
    <property type="evidence" value="ECO:0007669"/>
    <property type="project" value="UniProtKB-UniRule"/>
</dbReference>
<evidence type="ECO:0000256" key="1">
    <source>
        <dbReference type="ARBA" id="ARBA00005790"/>
    </source>
</evidence>
<dbReference type="GO" id="GO:0005524">
    <property type="term" value="F:ATP binding"/>
    <property type="evidence" value="ECO:0007669"/>
    <property type="project" value="UniProtKB-UniRule"/>
</dbReference>
<dbReference type="Pfam" id="PF00625">
    <property type="entry name" value="Guanylate_kin"/>
    <property type="match status" value="1"/>
</dbReference>
<evidence type="ECO:0000256" key="8">
    <source>
        <dbReference type="ARBA" id="ARBA00030128"/>
    </source>
</evidence>
<accession>A0A8J6N8S4</accession>